<protein>
    <submittedName>
        <fullName evidence="11">Lysine 2,3-aminomutase</fullName>
    </submittedName>
</protein>
<evidence type="ECO:0000256" key="9">
    <source>
        <dbReference type="ARBA" id="ARBA00023014"/>
    </source>
</evidence>
<dbReference type="SFLD" id="SFLDG01070">
    <property type="entry name" value="PLP-dependent"/>
    <property type="match status" value="1"/>
</dbReference>
<comment type="similarity">
    <text evidence="3">Belongs to the radical SAM superfamily. KamA family.</text>
</comment>
<dbReference type="RefSeq" id="WP_075277187.1">
    <property type="nucleotide sequence ID" value="NZ_CP016908.1"/>
</dbReference>
<keyword evidence="7 10" id="KW-0663">Pyridoxal phosphate</keyword>
<keyword evidence="8" id="KW-0408">Iron</keyword>
<evidence type="ECO:0000313" key="12">
    <source>
        <dbReference type="Proteomes" id="UP000185544"/>
    </source>
</evidence>
<dbReference type="GO" id="GO:0046872">
    <property type="term" value="F:metal ion binding"/>
    <property type="evidence" value="ECO:0007669"/>
    <property type="project" value="UniProtKB-KW"/>
</dbReference>
<dbReference type="KEGG" id="pabo:BCY86_07400"/>
<evidence type="ECO:0000256" key="2">
    <source>
        <dbReference type="ARBA" id="ARBA00001966"/>
    </source>
</evidence>
<gene>
    <name evidence="11" type="ORF">BCY86_07400</name>
</gene>
<dbReference type="PANTHER" id="PTHR30538">
    <property type="entry name" value="LYSINE 2,3-AMINOMUTASE-RELATED"/>
    <property type="match status" value="1"/>
</dbReference>
<evidence type="ECO:0000256" key="8">
    <source>
        <dbReference type="ARBA" id="ARBA00023004"/>
    </source>
</evidence>
<sequence length="467" mass="53864">MTQQILSPHEPKQKPPIEPQMLAHRELLTGSFWRKIPAYRTISEATFLDHRWQAQQSVTNLAKLRQTLQGLVKDEFFQDVQEGLHRSPMGLRVSPYLISLIQWEDPYTDPLRTQFIPLGSRLLPEHPCTSFDSLHEQYHTAVPGLIHRYVDRGLFLPLDICPVYCRFCTRSYAVGTDTEQLEKMHFNTNLARWQQAYNYIASRPELEDVLVSGGDVYQLRPEHLQAIGEELLRIPHVQRIRFATKGPATMPQKILTDQPWTEALLQVVKKGRKLSKEVMVHTHFNHPSEITSITQRATHRLFQEGVTLRNQTVLQWGVNDHIDTLSLLIKRLSYIHVHPYYVFLPDLVKGIEDLRLSLHQAIHLEKELRGVTAGFNTPTFVCDLLGGGGKRDIHSYEYYDRNTGISVYVSPALRPGNYFFYFDPLHSLHSSIQERWLHPTEQQIMMADALKKAKEGALSNPLSLSRS</sequence>
<dbReference type="Gene3D" id="3.20.20.70">
    <property type="entry name" value="Aldolase class I"/>
    <property type="match status" value="1"/>
</dbReference>
<comment type="cofactor">
    <cofactor evidence="2">
        <name>[4Fe-4S] cluster</name>
        <dbReference type="ChEBI" id="CHEBI:49883"/>
    </cofactor>
</comment>
<keyword evidence="9" id="KW-0411">Iron-sulfur</keyword>
<evidence type="ECO:0000256" key="4">
    <source>
        <dbReference type="ARBA" id="ARBA00022485"/>
    </source>
</evidence>
<dbReference type="InterPro" id="IPR013785">
    <property type="entry name" value="Aldolase_TIM"/>
</dbReference>
<feature type="modified residue" description="N6-(pyridoxal phosphate)lysine" evidence="10">
    <location>
        <position position="390"/>
    </location>
</feature>
<evidence type="ECO:0000256" key="1">
    <source>
        <dbReference type="ARBA" id="ARBA00001933"/>
    </source>
</evidence>
<dbReference type="SUPFAM" id="SSF102114">
    <property type="entry name" value="Radical SAM enzymes"/>
    <property type="match status" value="1"/>
</dbReference>
<evidence type="ECO:0000256" key="3">
    <source>
        <dbReference type="ARBA" id="ARBA00008703"/>
    </source>
</evidence>
<dbReference type="InterPro" id="IPR003739">
    <property type="entry name" value="Lys_aminomutase/Glu_NH3_mut"/>
</dbReference>
<evidence type="ECO:0000313" key="11">
    <source>
        <dbReference type="EMBL" id="APS00518.1"/>
    </source>
</evidence>
<keyword evidence="4" id="KW-0004">4Fe-4S</keyword>
<dbReference type="EMBL" id="CP016908">
    <property type="protein sequence ID" value="APS00518.1"/>
    <property type="molecule type" value="Genomic_DNA"/>
</dbReference>
<keyword evidence="6" id="KW-0479">Metal-binding</keyword>
<organism evidence="11 12">
    <name type="scientific">Pajaroellobacter abortibovis</name>
    <dbReference type="NCBI Taxonomy" id="1882918"/>
    <lineage>
        <taxon>Bacteria</taxon>
        <taxon>Pseudomonadati</taxon>
        <taxon>Myxococcota</taxon>
        <taxon>Polyangia</taxon>
        <taxon>Polyangiales</taxon>
        <taxon>Polyangiaceae</taxon>
    </lineage>
</organism>
<dbReference type="GO" id="GO:0051539">
    <property type="term" value="F:4 iron, 4 sulfur cluster binding"/>
    <property type="evidence" value="ECO:0007669"/>
    <property type="project" value="UniProtKB-KW"/>
</dbReference>
<dbReference type="AlphaFoldDB" id="A0A1L6MYM5"/>
<evidence type="ECO:0000256" key="5">
    <source>
        <dbReference type="ARBA" id="ARBA00022691"/>
    </source>
</evidence>
<evidence type="ECO:0000256" key="7">
    <source>
        <dbReference type="ARBA" id="ARBA00022898"/>
    </source>
</evidence>
<keyword evidence="5" id="KW-0949">S-adenosyl-L-methionine</keyword>
<dbReference type="PANTHER" id="PTHR30538:SF0">
    <property type="entry name" value="L-LYSINE 2,3-AMINOMUTASE AQ_1632-RELATED"/>
    <property type="match status" value="1"/>
</dbReference>
<dbReference type="STRING" id="1882918.BCY86_07400"/>
<keyword evidence="12" id="KW-1185">Reference proteome</keyword>
<dbReference type="InterPro" id="IPR007197">
    <property type="entry name" value="rSAM"/>
</dbReference>
<dbReference type="GO" id="GO:0003824">
    <property type="term" value="F:catalytic activity"/>
    <property type="evidence" value="ECO:0007669"/>
    <property type="project" value="InterPro"/>
</dbReference>
<name>A0A1L6MYM5_9BACT</name>
<evidence type="ECO:0000256" key="6">
    <source>
        <dbReference type="ARBA" id="ARBA00022723"/>
    </source>
</evidence>
<dbReference type="NCBIfam" id="TIGR00238">
    <property type="entry name" value="KamA family radical SAM protein"/>
    <property type="match status" value="1"/>
</dbReference>
<dbReference type="Proteomes" id="UP000185544">
    <property type="component" value="Chromosome"/>
</dbReference>
<evidence type="ECO:0000256" key="10">
    <source>
        <dbReference type="PIRSR" id="PIRSR603739-50"/>
    </source>
</evidence>
<accession>A0A1L6MYM5</accession>
<comment type="cofactor">
    <cofactor evidence="1 10">
        <name>pyridoxal 5'-phosphate</name>
        <dbReference type="ChEBI" id="CHEBI:597326"/>
    </cofactor>
</comment>
<dbReference type="InterPro" id="IPR058240">
    <property type="entry name" value="rSAM_sf"/>
</dbReference>
<dbReference type="SFLD" id="SFLDS00029">
    <property type="entry name" value="Radical_SAM"/>
    <property type="match status" value="1"/>
</dbReference>
<proteinExistence type="inferred from homology"/>
<reference evidence="11 12" key="1">
    <citation type="submission" date="2016-08" db="EMBL/GenBank/DDBJ databases">
        <title>Identification and validation of antigenic proteins from Pajaroellobacter abortibovis using de-novo genome sequence assembly and reverse vaccinology.</title>
        <authorList>
            <person name="Welly B.T."/>
            <person name="Miller M.R."/>
            <person name="Stott J.L."/>
            <person name="Blanchard M.T."/>
            <person name="Islas-Trejo A.D."/>
            <person name="O'Rourke S.M."/>
            <person name="Young A.E."/>
            <person name="Medrano J.F."/>
            <person name="Van Eenennaam A.L."/>
        </authorList>
    </citation>
    <scope>NUCLEOTIDE SEQUENCE [LARGE SCALE GENOMIC DNA]</scope>
    <source>
        <strain evidence="11 12">BTF92-0548A/99-0131</strain>
    </source>
</reference>
<dbReference type="OrthoDB" id="9768064at2"/>